<dbReference type="Proteomes" id="UP000646579">
    <property type="component" value="Unassembled WGS sequence"/>
</dbReference>
<dbReference type="Pfam" id="PF00263">
    <property type="entry name" value="Secretin"/>
    <property type="match status" value="1"/>
</dbReference>
<dbReference type="GO" id="GO:0009306">
    <property type="term" value="P:protein secretion"/>
    <property type="evidence" value="ECO:0007669"/>
    <property type="project" value="InterPro"/>
</dbReference>
<sequence length="462" mass="48428">MFDIRITSLGSLLLRAGVSALFLSVPLAGHAKATEVQQAHLTAQGFGTTQQFSLDLNKSVILDLPAEVAEVIVSEPNVAGTIMRTTRRAIIQGVSEGSTNIFFLDAAGRTISVIDVQIEGSSPIGGALQSALARIIPGSAVRVESITLTGNNERVVLSGTVRSGADRDKAMLIASQFAGDPENVANLIEVTGSQQVALKVTVAEVKRDVAKQLGINLSGGFQVGAVNFGFNNQVATANNSISAGLDLANVQIDASLRALETRGALHLLAEPVLTTMSGQPANFLAGGEIPYITGYDDNGIATVDFRQYGVELEFTPTINSNGLIAMDIATRVSEPQLDRSLNTRELSTSVELGAGQTLAIAGLLDERSRHEINELPGIASVPILGALFRSREYVTEQTELVVLVTPMIAQPINGNVPIPTDYADMAGDAEASFLGHLEKMYGVGGTSGMRGSISGSVGFVLD</sequence>
<gene>
    <name evidence="5" type="primary">ctpD</name>
    <name evidence="5" type="ORF">GCM10007989_30000</name>
</gene>
<comment type="caution">
    <text evidence="5">The sequence shown here is derived from an EMBL/GenBank/DDBJ whole genome shotgun (WGS) entry which is preliminary data.</text>
</comment>
<organism evidence="5 6">
    <name type="scientific">Devosia pacifica</name>
    <dbReference type="NCBI Taxonomy" id="1335967"/>
    <lineage>
        <taxon>Bacteria</taxon>
        <taxon>Pseudomonadati</taxon>
        <taxon>Pseudomonadota</taxon>
        <taxon>Alphaproteobacteria</taxon>
        <taxon>Hyphomicrobiales</taxon>
        <taxon>Devosiaceae</taxon>
        <taxon>Devosia</taxon>
    </lineage>
</organism>
<dbReference type="PRINTS" id="PR00811">
    <property type="entry name" value="BCTERIALGSPD"/>
</dbReference>
<evidence type="ECO:0000259" key="3">
    <source>
        <dbReference type="Pfam" id="PF04972"/>
    </source>
</evidence>
<evidence type="ECO:0000313" key="6">
    <source>
        <dbReference type="Proteomes" id="UP000646579"/>
    </source>
</evidence>
<feature type="domain" description="Pilus formation protein N-terminal" evidence="4">
    <location>
        <begin position="50"/>
        <end position="118"/>
    </location>
</feature>
<name>A0A918SCA8_9HYPH</name>
<dbReference type="EMBL" id="BMZE01000003">
    <property type="protein sequence ID" value="GHA31934.1"/>
    <property type="molecule type" value="Genomic_DNA"/>
</dbReference>
<dbReference type="InterPro" id="IPR007055">
    <property type="entry name" value="BON_dom"/>
</dbReference>
<dbReference type="PANTHER" id="PTHR30332:SF17">
    <property type="entry name" value="TYPE IV PILIATION SYSTEM PROTEIN DR_0774-RELATED"/>
    <property type="match status" value="1"/>
</dbReference>
<proteinExistence type="inferred from homology"/>
<dbReference type="AlphaFoldDB" id="A0A918SCA8"/>
<dbReference type="Pfam" id="PF04972">
    <property type="entry name" value="BON"/>
    <property type="match status" value="1"/>
</dbReference>
<dbReference type="Pfam" id="PF13629">
    <property type="entry name" value="T2SS-T3SS_pil_N"/>
    <property type="match status" value="1"/>
</dbReference>
<dbReference type="InterPro" id="IPR004845">
    <property type="entry name" value="T2SS_GspD_CS"/>
</dbReference>
<keyword evidence="6" id="KW-1185">Reference proteome</keyword>
<dbReference type="GO" id="GO:0015627">
    <property type="term" value="C:type II protein secretion system complex"/>
    <property type="evidence" value="ECO:0007669"/>
    <property type="project" value="TreeGrafter"/>
</dbReference>
<evidence type="ECO:0000259" key="2">
    <source>
        <dbReference type="Pfam" id="PF00263"/>
    </source>
</evidence>
<feature type="domain" description="Type II/III secretion system secretin-like" evidence="2">
    <location>
        <begin position="258"/>
        <end position="409"/>
    </location>
</feature>
<comment type="similarity">
    <text evidence="1">Belongs to the bacterial secretin family.</text>
</comment>
<dbReference type="InterPro" id="IPR032789">
    <property type="entry name" value="T2SS-T3SS_pil_N"/>
</dbReference>
<dbReference type="RefSeq" id="WP_189426531.1">
    <property type="nucleotide sequence ID" value="NZ_BMZE01000003.1"/>
</dbReference>
<dbReference type="PROSITE" id="PS00875">
    <property type="entry name" value="T2SP_D"/>
    <property type="match status" value="1"/>
</dbReference>
<evidence type="ECO:0000313" key="5">
    <source>
        <dbReference type="EMBL" id="GHA31934.1"/>
    </source>
</evidence>
<reference evidence="5" key="1">
    <citation type="journal article" date="2014" name="Int. J. Syst. Evol. Microbiol.">
        <title>Complete genome sequence of Corynebacterium casei LMG S-19264T (=DSM 44701T), isolated from a smear-ripened cheese.</title>
        <authorList>
            <consortium name="US DOE Joint Genome Institute (JGI-PGF)"/>
            <person name="Walter F."/>
            <person name="Albersmeier A."/>
            <person name="Kalinowski J."/>
            <person name="Ruckert C."/>
        </authorList>
    </citation>
    <scope>NUCLEOTIDE SEQUENCE</scope>
    <source>
        <strain evidence="5">KCTC 32437</strain>
    </source>
</reference>
<dbReference type="PANTHER" id="PTHR30332">
    <property type="entry name" value="PROBABLE GENERAL SECRETION PATHWAY PROTEIN D"/>
    <property type="match status" value="1"/>
</dbReference>
<feature type="domain" description="BON" evidence="3">
    <location>
        <begin position="128"/>
        <end position="191"/>
    </location>
</feature>
<reference evidence="5" key="2">
    <citation type="submission" date="2020-09" db="EMBL/GenBank/DDBJ databases">
        <authorList>
            <person name="Sun Q."/>
            <person name="Kim S."/>
        </authorList>
    </citation>
    <scope>NUCLEOTIDE SEQUENCE</scope>
    <source>
        <strain evidence="5">KCTC 32437</strain>
    </source>
</reference>
<evidence type="ECO:0000259" key="4">
    <source>
        <dbReference type="Pfam" id="PF13629"/>
    </source>
</evidence>
<protein>
    <submittedName>
        <fullName evidence="5">Secretin</fullName>
    </submittedName>
</protein>
<dbReference type="InterPro" id="IPR004846">
    <property type="entry name" value="T2SS/T3SS_dom"/>
</dbReference>
<dbReference type="InterPro" id="IPR001775">
    <property type="entry name" value="GspD/PilQ"/>
</dbReference>
<accession>A0A918SCA8</accession>
<dbReference type="InterPro" id="IPR050810">
    <property type="entry name" value="Bact_Secretion_Sys_Channel"/>
</dbReference>
<evidence type="ECO:0000256" key="1">
    <source>
        <dbReference type="RuleBase" id="RU004003"/>
    </source>
</evidence>